<name>A0A9X6NI93_HYPEX</name>
<accession>A0A9X6NI93</accession>
<dbReference type="EMBL" id="MTYJ01000410">
    <property type="protein sequence ID" value="OWA54475.1"/>
    <property type="molecule type" value="Genomic_DNA"/>
</dbReference>
<feature type="region of interest" description="Disordered" evidence="1">
    <location>
        <begin position="91"/>
        <end position="125"/>
    </location>
</feature>
<feature type="compositionally biased region" description="Low complexity" evidence="1">
    <location>
        <begin position="93"/>
        <end position="104"/>
    </location>
</feature>
<evidence type="ECO:0000256" key="1">
    <source>
        <dbReference type="SAM" id="MobiDB-lite"/>
    </source>
</evidence>
<keyword evidence="3" id="KW-1185">Reference proteome</keyword>
<gene>
    <name evidence="2" type="ORF">BV898_18877</name>
</gene>
<evidence type="ECO:0000313" key="2">
    <source>
        <dbReference type="EMBL" id="OWA54475.1"/>
    </source>
</evidence>
<proteinExistence type="predicted"/>
<dbReference type="Proteomes" id="UP000192578">
    <property type="component" value="Unassembled WGS sequence"/>
</dbReference>
<organism evidence="2 3">
    <name type="scientific">Hypsibius exemplaris</name>
    <name type="common">Freshwater tardigrade</name>
    <dbReference type="NCBI Taxonomy" id="2072580"/>
    <lineage>
        <taxon>Eukaryota</taxon>
        <taxon>Metazoa</taxon>
        <taxon>Ecdysozoa</taxon>
        <taxon>Tardigrada</taxon>
        <taxon>Eutardigrada</taxon>
        <taxon>Parachela</taxon>
        <taxon>Hypsibioidea</taxon>
        <taxon>Hypsibiidae</taxon>
        <taxon>Hypsibius</taxon>
    </lineage>
</organism>
<evidence type="ECO:0000313" key="3">
    <source>
        <dbReference type="Proteomes" id="UP000192578"/>
    </source>
</evidence>
<sequence>MDWPAGLEKTSDDVRLIQAYENHTLEYRERLLRRHLGITEALLKDKDNGSSHMSADLGCGSKCSVLDLSREFAQLTMGRVPVDKARSLPAFTPPRFSSRPSIPRKVTSPSKTPLQECTGEAEKKRQERALLHYHSRSSEEKDTQNKKLRQVGIKRGNRWVSDAEKFVEEGLGEQYSAELKEMFKDISTRHRALYEGFFCPSSPEEFRLADSDGQLECYGPLSRAQYPKHRVCSASHHSRLFLPFLIAGELGDIKSRQIDHIIEQSFIRQQWLHLSRAFTVCESPLEKAQLRLAIEATHALLWQPKNLRIGVGDCHETCKRERKFSEFGISQEPVIGRLESFLIESKRPYLGEINPLQFSAFTSALREPKPGPTCSSTIRPVPERAITTRSQPDRKVKFDGRRVYKA</sequence>
<reference evidence="3" key="1">
    <citation type="submission" date="2017-01" db="EMBL/GenBank/DDBJ databases">
        <title>Comparative genomics of anhydrobiosis in the tardigrade Hypsibius dujardini.</title>
        <authorList>
            <person name="Yoshida Y."/>
            <person name="Koutsovoulos G."/>
            <person name="Laetsch D."/>
            <person name="Stevens L."/>
            <person name="Kumar S."/>
            <person name="Horikawa D."/>
            <person name="Ishino K."/>
            <person name="Komine S."/>
            <person name="Tomita M."/>
            <person name="Blaxter M."/>
            <person name="Arakawa K."/>
        </authorList>
    </citation>
    <scope>NUCLEOTIDE SEQUENCE [LARGE SCALE GENOMIC DNA]</scope>
    <source>
        <strain evidence="3">Z151</strain>
    </source>
</reference>
<comment type="caution">
    <text evidence="2">The sequence shown here is derived from an EMBL/GenBank/DDBJ whole genome shotgun (WGS) entry which is preliminary data.</text>
</comment>
<dbReference type="AlphaFoldDB" id="A0A9X6NI93"/>
<protein>
    <submittedName>
        <fullName evidence="2">Uncharacterized protein</fullName>
    </submittedName>
</protein>